<organism evidence="2 3">
    <name type="scientific">Plakobranchus ocellatus</name>
    <dbReference type="NCBI Taxonomy" id="259542"/>
    <lineage>
        <taxon>Eukaryota</taxon>
        <taxon>Metazoa</taxon>
        <taxon>Spiralia</taxon>
        <taxon>Lophotrochozoa</taxon>
        <taxon>Mollusca</taxon>
        <taxon>Gastropoda</taxon>
        <taxon>Heterobranchia</taxon>
        <taxon>Euthyneura</taxon>
        <taxon>Panpulmonata</taxon>
        <taxon>Sacoglossa</taxon>
        <taxon>Placobranchoidea</taxon>
        <taxon>Plakobranchidae</taxon>
        <taxon>Plakobranchus</taxon>
    </lineage>
</organism>
<reference evidence="2 3" key="1">
    <citation type="journal article" date="2021" name="Elife">
        <title>Chloroplast acquisition without the gene transfer in kleptoplastic sea slugs, Plakobranchus ocellatus.</title>
        <authorList>
            <person name="Maeda T."/>
            <person name="Takahashi S."/>
            <person name="Yoshida T."/>
            <person name="Shimamura S."/>
            <person name="Takaki Y."/>
            <person name="Nagai Y."/>
            <person name="Toyoda A."/>
            <person name="Suzuki Y."/>
            <person name="Arimoto A."/>
            <person name="Ishii H."/>
            <person name="Satoh N."/>
            <person name="Nishiyama T."/>
            <person name="Hasebe M."/>
            <person name="Maruyama T."/>
            <person name="Minagawa J."/>
            <person name="Obokata J."/>
            <person name="Shigenobu S."/>
        </authorList>
    </citation>
    <scope>NUCLEOTIDE SEQUENCE [LARGE SCALE GENOMIC DNA]</scope>
</reference>
<dbReference type="Proteomes" id="UP000735302">
    <property type="component" value="Unassembled WGS sequence"/>
</dbReference>
<evidence type="ECO:0000259" key="1">
    <source>
        <dbReference type="Pfam" id="PF25556"/>
    </source>
</evidence>
<evidence type="ECO:0000313" key="2">
    <source>
        <dbReference type="EMBL" id="GFO03608.1"/>
    </source>
</evidence>
<keyword evidence="2" id="KW-0436">Ligase</keyword>
<evidence type="ECO:0000313" key="3">
    <source>
        <dbReference type="Proteomes" id="UP000735302"/>
    </source>
</evidence>
<dbReference type="InterPro" id="IPR004344">
    <property type="entry name" value="TTL/TTLL_fam"/>
</dbReference>
<dbReference type="Gene3D" id="3.30.470.20">
    <property type="entry name" value="ATP-grasp fold, B domain"/>
    <property type="match status" value="1"/>
</dbReference>
<proteinExistence type="predicted"/>
<dbReference type="GO" id="GO:0016874">
    <property type="term" value="F:ligase activity"/>
    <property type="evidence" value="ECO:0007669"/>
    <property type="project" value="UniProtKB-KW"/>
</dbReference>
<feature type="non-terminal residue" evidence="2">
    <location>
        <position position="470"/>
    </location>
</feature>
<comment type="caution">
    <text evidence="2">The sequence shown here is derived from an EMBL/GenBank/DDBJ whole genome shotgun (WGS) entry which is preliminary data.</text>
</comment>
<gene>
    <name evidence="2" type="ORF">PoB_003011300</name>
</gene>
<feature type="domain" description="Tubulin--tyrosine ligase-like protein 12 SET-like" evidence="1">
    <location>
        <begin position="62"/>
        <end position="229"/>
    </location>
</feature>
<dbReference type="GO" id="GO:0005737">
    <property type="term" value="C:cytoplasm"/>
    <property type="evidence" value="ECO:0007669"/>
    <property type="project" value="TreeGrafter"/>
</dbReference>
<dbReference type="InterPro" id="IPR046341">
    <property type="entry name" value="SET_dom_sf"/>
</dbReference>
<dbReference type="PROSITE" id="PS51221">
    <property type="entry name" value="TTL"/>
    <property type="match status" value="1"/>
</dbReference>
<dbReference type="InterPro" id="IPR027749">
    <property type="entry name" value="TTLL12"/>
</dbReference>
<dbReference type="EMBL" id="BLXT01003727">
    <property type="protein sequence ID" value="GFO03608.1"/>
    <property type="molecule type" value="Genomic_DNA"/>
</dbReference>
<dbReference type="InterPro" id="IPR057954">
    <property type="entry name" value="SET_TTL12"/>
</dbReference>
<dbReference type="PANTHER" id="PTHR46088">
    <property type="entry name" value="TUBULIN--TYROSINE LIGASE-LIKE PROTEIN 12"/>
    <property type="match status" value="1"/>
</dbReference>
<keyword evidence="3" id="KW-1185">Reference proteome</keyword>
<accession>A0AAV4A8N0</accession>
<dbReference type="SUPFAM" id="SSF82199">
    <property type="entry name" value="SET domain"/>
    <property type="match status" value="1"/>
</dbReference>
<name>A0AAV4A8N0_9GAST</name>
<dbReference type="AlphaFoldDB" id="A0AAV4A8N0"/>
<dbReference type="PANTHER" id="PTHR46088:SF1">
    <property type="entry name" value="TUBULIN--TYROSINE LIGASE-LIKE PROTEIN 12"/>
    <property type="match status" value="1"/>
</dbReference>
<sequence length="470" mass="54693">MDYEEFVQIHQHQLLNSSIPQLYWSTLHKKLSDEVYDAGSIFQMQQVLHTVEHEDGEEEEYMKWRIANISENVINLTDSLHIYLIDHAWTYKLSEARAALQEVPGLVARMAGLMDISVEGKSAADVKEEILTTMWKFNQTYTFGNFEMGSDGALPKWYIMDEFGSRIQHSDDPNFRVVPFFYVATGIGYSLMWPIKEVQPDEEVTRDYADGEQRPLERQARLIPWVTSDLTHVSLVQEEPSENYFKIPGKPESVPSPDFEFPGLPKDRNLKVLVEYNDLQDHLTDQRFEIVKDPKDADILWFMRHFYEFQELSETCPGCLINQFPCENVVTVKNRLAAVARRASLPDNADPLASNPKWLPVTYDLQTELPQFVSHFQQREERGLDNHWICKPWNLARSIDTCVSNNIDQIIRIHESGPKVACKYIEDPVLFYREDIGAKVKFDIRYMVLLSSVKPLKVYAYQVFYLRFAN</sequence>
<dbReference type="Pfam" id="PF25556">
    <property type="entry name" value="SET_TTL"/>
    <property type="match status" value="1"/>
</dbReference>
<protein>
    <submittedName>
        <fullName evidence="2">Tubulin--tyrosine ligase-like protein 12</fullName>
    </submittedName>
</protein>
<dbReference type="Pfam" id="PF03133">
    <property type="entry name" value="TTL"/>
    <property type="match status" value="1"/>
</dbReference>